<reference evidence="1 2" key="1">
    <citation type="submission" date="2020-08" db="EMBL/GenBank/DDBJ databases">
        <title>Functional genomics of gut bacteria from endangered species of beetles.</title>
        <authorList>
            <person name="Carlos-Shanley C."/>
        </authorList>
    </citation>
    <scope>NUCLEOTIDE SEQUENCE [LARGE SCALE GENOMIC DNA]</scope>
    <source>
        <strain evidence="1 2">S00245</strain>
    </source>
</reference>
<organism evidence="1 2">
    <name type="scientific">Novosphingobium chloroacetimidivorans</name>
    <dbReference type="NCBI Taxonomy" id="1428314"/>
    <lineage>
        <taxon>Bacteria</taxon>
        <taxon>Pseudomonadati</taxon>
        <taxon>Pseudomonadota</taxon>
        <taxon>Alphaproteobacteria</taxon>
        <taxon>Sphingomonadales</taxon>
        <taxon>Sphingomonadaceae</taxon>
        <taxon>Novosphingobium</taxon>
    </lineage>
</organism>
<keyword evidence="2" id="KW-1185">Reference proteome</keyword>
<sequence>MPTYETAYIGSAPAEEDCAQVGRTPDYVKHNRLEVEIYRAAIIARFGVPPEGVVLEATSCPHDFGSYYELQARFDCQNPVAVAYAEAAEQGLARWLDTGFLAPFEYGAEATVRTTNYRTRNEAVQRVIVTLERQRLCGYGTPAEALILNNLRAAFPAPAEQADAILRQISTERQIRKPEHHSVDLYFPYKLTFFPELFNQHRGSDYPQGDVIDVTAHELRLQRSTYIVCDIGSVPTLDQALALCWEHMARYVIR</sequence>
<dbReference type="Proteomes" id="UP000555448">
    <property type="component" value="Unassembled WGS sequence"/>
</dbReference>
<comment type="caution">
    <text evidence="1">The sequence shown here is derived from an EMBL/GenBank/DDBJ whole genome shotgun (WGS) entry which is preliminary data.</text>
</comment>
<name>A0A7W7NWC5_9SPHN</name>
<proteinExistence type="predicted"/>
<dbReference type="AlphaFoldDB" id="A0A7W7NWC5"/>
<evidence type="ECO:0000313" key="2">
    <source>
        <dbReference type="Proteomes" id="UP000555448"/>
    </source>
</evidence>
<dbReference type="RefSeq" id="WP_184245557.1">
    <property type="nucleotide sequence ID" value="NZ_JACHLR010000010.1"/>
</dbReference>
<protein>
    <submittedName>
        <fullName evidence="1">Uncharacterized protein</fullName>
    </submittedName>
</protein>
<gene>
    <name evidence="1" type="ORF">HNO88_002505</name>
</gene>
<dbReference type="EMBL" id="JACHLR010000010">
    <property type="protein sequence ID" value="MBB4859176.1"/>
    <property type="molecule type" value="Genomic_DNA"/>
</dbReference>
<accession>A0A7W7NWC5</accession>
<evidence type="ECO:0000313" key="1">
    <source>
        <dbReference type="EMBL" id="MBB4859176.1"/>
    </source>
</evidence>